<keyword evidence="3" id="KW-1185">Reference proteome</keyword>
<dbReference type="PROSITE" id="PS51257">
    <property type="entry name" value="PROKAR_LIPOPROTEIN"/>
    <property type="match status" value="1"/>
</dbReference>
<protein>
    <submittedName>
        <fullName evidence="2">Putative lipoprotein</fullName>
    </submittedName>
</protein>
<organism evidence="2 3">
    <name type="scientific">Kordia algicida OT-1</name>
    <dbReference type="NCBI Taxonomy" id="391587"/>
    <lineage>
        <taxon>Bacteria</taxon>
        <taxon>Pseudomonadati</taxon>
        <taxon>Bacteroidota</taxon>
        <taxon>Flavobacteriia</taxon>
        <taxon>Flavobacteriales</taxon>
        <taxon>Flavobacteriaceae</taxon>
        <taxon>Kordia</taxon>
    </lineage>
</organism>
<name>A9DKX5_9FLAO</name>
<dbReference type="AlphaFoldDB" id="A9DKX5"/>
<dbReference type="SUPFAM" id="SSF51126">
    <property type="entry name" value="Pectin lyase-like"/>
    <property type="match status" value="1"/>
</dbReference>
<dbReference type="OrthoDB" id="1521716at2"/>
<comment type="caution">
    <text evidence="2">The sequence shown here is derived from an EMBL/GenBank/DDBJ whole genome shotgun (WGS) entry which is preliminary data.</text>
</comment>
<dbReference type="PANTHER" id="PTHR41339:SF1">
    <property type="entry name" value="SECRETED PROTEIN"/>
    <property type="match status" value="1"/>
</dbReference>
<dbReference type="Proteomes" id="UP000002945">
    <property type="component" value="Unassembled WGS sequence"/>
</dbReference>
<sequence>MKNRILFGFALLGALLMTSCASDDTADINITDNSDNSVTNNNTTGGSGGTGGQTIFLSGTYTTDLTLDANNTYKINGSLIMASGTTLTIPPCMTIEALAGGADVYVAISQGARIDAQGTADCPIIFTSDASAPAAGDWGGLILLGSAPINSVSGTATSTSEIASLPYGGTNASDNSGTLRYVRVQYSGGSADGQSENNGVSFYGVGNQTTVEYVQVFEGKDDGFEFFGGTVNANFISVVNAQDDSIDWTEGYTGTITNAYVKHGADHDKGIEADGFNTDIGNNSNPIYFSAPTVNNLTIIGLGSANSSEAIRLRAGTRATFNNVSLEGYAEGFDLDGNDTDSPTGAGVTSGETSVTDILFTDITLKVKNDTGVSFTDADLISGDGNGTGTDYATWGAGWTVGN</sequence>
<feature type="chain" id="PRO_5002734648" evidence="1">
    <location>
        <begin position="22"/>
        <end position="403"/>
    </location>
</feature>
<keyword evidence="1" id="KW-0732">Signal</keyword>
<dbReference type="PANTHER" id="PTHR41339">
    <property type="entry name" value="LIPL48"/>
    <property type="match status" value="1"/>
</dbReference>
<dbReference type="eggNOG" id="COG3291">
    <property type="taxonomic scope" value="Bacteria"/>
</dbReference>
<proteinExistence type="predicted"/>
<keyword evidence="2" id="KW-0449">Lipoprotein</keyword>
<reference evidence="2 3" key="1">
    <citation type="journal article" date="2011" name="J. Bacteriol.">
        <title>Genome sequence of the algicidal bacterium Kordia algicida OT-1.</title>
        <authorList>
            <person name="Lee H.S."/>
            <person name="Kang S.G."/>
            <person name="Kwon K.K."/>
            <person name="Lee J.H."/>
            <person name="Kim S.J."/>
        </authorList>
    </citation>
    <scope>NUCLEOTIDE SEQUENCE [LARGE SCALE GENOMIC DNA]</scope>
    <source>
        <strain evidence="2 3">OT-1</strain>
    </source>
</reference>
<evidence type="ECO:0000313" key="2">
    <source>
        <dbReference type="EMBL" id="EDP98424.1"/>
    </source>
</evidence>
<gene>
    <name evidence="2" type="ORF">KAOT1_14442</name>
</gene>
<evidence type="ECO:0000313" key="3">
    <source>
        <dbReference type="Proteomes" id="UP000002945"/>
    </source>
</evidence>
<evidence type="ECO:0000256" key="1">
    <source>
        <dbReference type="SAM" id="SignalP"/>
    </source>
</evidence>
<dbReference type="EMBL" id="ABIB01000001">
    <property type="protein sequence ID" value="EDP98424.1"/>
    <property type="molecule type" value="Genomic_DNA"/>
</dbReference>
<feature type="signal peptide" evidence="1">
    <location>
        <begin position="1"/>
        <end position="21"/>
    </location>
</feature>
<dbReference type="InterPro" id="IPR011050">
    <property type="entry name" value="Pectin_lyase_fold/virulence"/>
</dbReference>
<dbReference type="HOGENOM" id="CLU_034925_2_1_10"/>
<dbReference type="RefSeq" id="WP_007095435.1">
    <property type="nucleotide sequence ID" value="NZ_CP142125.1"/>
</dbReference>
<dbReference type="STRING" id="391587.KAOT1_14442"/>
<accession>A9DKX5</accession>